<gene>
    <name evidence="3" type="ORF">D2T31_10770</name>
</gene>
<organism evidence="3 4">
    <name type="scientific">Paenirhodobacter populi</name>
    <dbReference type="NCBI Taxonomy" id="2306993"/>
    <lineage>
        <taxon>Bacteria</taxon>
        <taxon>Pseudomonadati</taxon>
        <taxon>Pseudomonadota</taxon>
        <taxon>Alphaproteobacteria</taxon>
        <taxon>Rhodobacterales</taxon>
        <taxon>Rhodobacter group</taxon>
        <taxon>Paenirhodobacter</taxon>
    </lineage>
</organism>
<dbReference type="EMBL" id="SAUX01000011">
    <property type="protein sequence ID" value="RWR29456.1"/>
    <property type="molecule type" value="Genomic_DNA"/>
</dbReference>
<protein>
    <recommendedName>
        <fullName evidence="2">Phage tail tape measure protein domain-containing protein</fullName>
    </recommendedName>
</protein>
<evidence type="ECO:0000313" key="4">
    <source>
        <dbReference type="Proteomes" id="UP000285295"/>
    </source>
</evidence>
<name>A0A443K9Q3_9RHOB</name>
<proteinExistence type="predicted"/>
<reference evidence="3 4" key="2">
    <citation type="submission" date="2019-01" db="EMBL/GenBank/DDBJ databases">
        <authorList>
            <person name="Li Y."/>
        </authorList>
    </citation>
    <scope>NUCLEOTIDE SEQUENCE [LARGE SCALE GENOMIC DNA]</scope>
    <source>
        <strain evidence="3 4">D19-10-3-21</strain>
    </source>
</reference>
<dbReference type="OrthoDB" id="7311517at2"/>
<comment type="caution">
    <text evidence="3">The sequence shown here is derived from an EMBL/GenBank/DDBJ whole genome shotgun (WGS) entry which is preliminary data.</text>
</comment>
<dbReference type="InterPro" id="IPR010090">
    <property type="entry name" value="Phage_tape_meas"/>
</dbReference>
<feature type="region of interest" description="Disordered" evidence="1">
    <location>
        <begin position="346"/>
        <end position="400"/>
    </location>
</feature>
<feature type="domain" description="Phage tail tape measure protein" evidence="2">
    <location>
        <begin position="45"/>
        <end position="210"/>
    </location>
</feature>
<accession>A0A443K9Q3</accession>
<feature type="compositionally biased region" description="Basic and acidic residues" evidence="1">
    <location>
        <begin position="389"/>
        <end position="400"/>
    </location>
</feature>
<reference evidence="3 4" key="1">
    <citation type="submission" date="2019-01" db="EMBL/GenBank/DDBJ databases">
        <title>Sinorhodobacter populi sp. nov. isolated from the symptomatic bark tissue of Populus euramericana canker.</title>
        <authorList>
            <person name="Xu G."/>
        </authorList>
    </citation>
    <scope>NUCLEOTIDE SEQUENCE [LARGE SCALE GENOMIC DNA]</scope>
    <source>
        <strain evidence="3 4">D19-10-3-21</strain>
    </source>
</reference>
<dbReference type="Pfam" id="PF10145">
    <property type="entry name" value="PhageMin_Tail"/>
    <property type="match status" value="1"/>
</dbReference>
<feature type="compositionally biased region" description="Polar residues" evidence="1">
    <location>
        <begin position="346"/>
        <end position="355"/>
    </location>
</feature>
<dbReference type="RefSeq" id="WP_128237348.1">
    <property type="nucleotide sequence ID" value="NZ_SAUX01000011.1"/>
</dbReference>
<evidence type="ECO:0000313" key="3">
    <source>
        <dbReference type="EMBL" id="RWR29456.1"/>
    </source>
</evidence>
<evidence type="ECO:0000259" key="2">
    <source>
        <dbReference type="Pfam" id="PF10145"/>
    </source>
</evidence>
<dbReference type="AlphaFoldDB" id="A0A443K9Q3"/>
<evidence type="ECO:0000256" key="1">
    <source>
        <dbReference type="SAM" id="MobiDB-lite"/>
    </source>
</evidence>
<dbReference type="Proteomes" id="UP000285295">
    <property type="component" value="Unassembled WGS sequence"/>
</dbReference>
<sequence>MAETADERLIVMLEARISDFEKRMSQAERRGTRTYQGLRRGSRGATAQMEADMKRASGSINQTMTAITGSIGKFGAAFAGGLVAGISIEALRSGIDAVERLSKEVAEVGNQARRAGVSAKEFQEWAYVAQQNRIGIDAFTDGLKEMSLRADEFAVTGKGSAAEAFQRLGYSADEIARKLKDPSALLLEIFQRLQQLDKAAQIRISDELFGGTGGERFVELLDQGADKIEATKNRASELGIVMSDELIAKAERLNREFTTVSQTVGVALKSAIISAAASLSDFIDGFRAFQNQRDETLQSRQSEIMKSKVILNDRLGKVILERDRKRIRQRLKDLNDEEDAIIAELQNRTPTTWKPNTGGWVAPSGSGAPVPDSGSKGSKSKGKSSKNKTSAEQRTVERYDDSTLKEIEGMKAETAALNALEVGQDKYGNSVARARKEAELLQQLQNKGVPITDALRGQVSALADQWYDEAEANSAALEKHEEFRQSVESAKSSMQDAFAGLITGANSFNDALASVLSSLAQMAANKAFESIWTAGLGSGTSSFLNGLGFDAGGYTGDGGKHEPAGVVHRGEFVFSKEATQRLGVRNLETMHRRAKGYASGGYVGQPMPGGAQAQGGGIVPPKITINNNAPGVDVSAKSISREEVVILVNQKIADNNRAISDRQYLTGGRR</sequence>